<dbReference type="NCBIfam" id="NF045510">
    <property type="entry name" value="4Cys_prefix_kin"/>
    <property type="match status" value="1"/>
</dbReference>
<dbReference type="PROSITE" id="PS50005">
    <property type="entry name" value="TPR"/>
    <property type="match status" value="1"/>
</dbReference>
<reference evidence="11 12" key="1">
    <citation type="journal article" date="2018" name="Sci. Rep.">
        <title>A novel species of the marine cyanobacterium Acaryochloris with a unique pigment content and lifestyle.</title>
        <authorList>
            <person name="Partensky F."/>
            <person name="Six C."/>
            <person name="Ratin M."/>
            <person name="Garczarek L."/>
            <person name="Vaulot D."/>
            <person name="Probert I."/>
            <person name="Calteau A."/>
            <person name="Gourvil P."/>
            <person name="Marie D."/>
            <person name="Grebert T."/>
            <person name="Bouchier C."/>
            <person name="Le Panse S."/>
            <person name="Gachenot M."/>
            <person name="Rodriguez F."/>
            <person name="Garrido J.L."/>
        </authorList>
    </citation>
    <scope>NUCLEOTIDE SEQUENCE [LARGE SCALE GENOMIC DNA]</scope>
    <source>
        <strain evidence="11 12">RCC1774</strain>
    </source>
</reference>
<comment type="caution">
    <text evidence="11">The sequence shown here is derived from an EMBL/GenBank/DDBJ whole genome shotgun (WGS) entry which is preliminary data.</text>
</comment>
<feature type="domain" description="Protein kinase" evidence="10">
    <location>
        <begin position="34"/>
        <end position="310"/>
    </location>
</feature>
<dbReference type="EMBL" id="PQWO01000037">
    <property type="protein sequence ID" value="PZD70453.1"/>
    <property type="molecule type" value="Genomic_DNA"/>
</dbReference>
<evidence type="ECO:0000256" key="8">
    <source>
        <dbReference type="ARBA" id="ARBA00048679"/>
    </source>
</evidence>
<evidence type="ECO:0000256" key="2">
    <source>
        <dbReference type="ARBA" id="ARBA00022527"/>
    </source>
</evidence>
<dbReference type="PANTHER" id="PTHR24363">
    <property type="entry name" value="SERINE/THREONINE PROTEIN KINASE"/>
    <property type="match status" value="1"/>
</dbReference>
<keyword evidence="3 11" id="KW-0808">Transferase</keyword>
<keyword evidence="6" id="KW-0067">ATP-binding</keyword>
<keyword evidence="2" id="KW-0723">Serine/threonine-protein kinase</keyword>
<comment type="catalytic activity">
    <reaction evidence="8">
        <text>L-seryl-[protein] + ATP = O-phospho-L-seryl-[protein] + ADP + H(+)</text>
        <dbReference type="Rhea" id="RHEA:17989"/>
        <dbReference type="Rhea" id="RHEA-COMP:9863"/>
        <dbReference type="Rhea" id="RHEA-COMP:11604"/>
        <dbReference type="ChEBI" id="CHEBI:15378"/>
        <dbReference type="ChEBI" id="CHEBI:29999"/>
        <dbReference type="ChEBI" id="CHEBI:30616"/>
        <dbReference type="ChEBI" id="CHEBI:83421"/>
        <dbReference type="ChEBI" id="CHEBI:456216"/>
        <dbReference type="EC" id="2.7.11.1"/>
    </reaction>
</comment>
<evidence type="ECO:0000256" key="9">
    <source>
        <dbReference type="PROSITE-ProRule" id="PRU00339"/>
    </source>
</evidence>
<dbReference type="InterPro" id="IPR019734">
    <property type="entry name" value="TPR_rpt"/>
</dbReference>
<dbReference type="AlphaFoldDB" id="A0A2W1J7J7"/>
<dbReference type="SUPFAM" id="SSF56112">
    <property type="entry name" value="Protein kinase-like (PK-like)"/>
    <property type="match status" value="1"/>
</dbReference>
<keyword evidence="9" id="KW-0802">TPR repeat</keyword>
<keyword evidence="4" id="KW-0547">Nucleotide-binding</keyword>
<evidence type="ECO:0000256" key="3">
    <source>
        <dbReference type="ARBA" id="ARBA00022679"/>
    </source>
</evidence>
<dbReference type="GO" id="GO:0004674">
    <property type="term" value="F:protein serine/threonine kinase activity"/>
    <property type="evidence" value="ECO:0007669"/>
    <property type="project" value="UniProtKB-KW"/>
</dbReference>
<keyword evidence="12" id="KW-1185">Reference proteome</keyword>
<evidence type="ECO:0000313" key="12">
    <source>
        <dbReference type="Proteomes" id="UP000248857"/>
    </source>
</evidence>
<evidence type="ECO:0000256" key="1">
    <source>
        <dbReference type="ARBA" id="ARBA00012513"/>
    </source>
</evidence>
<dbReference type="InterPro" id="IPR000719">
    <property type="entry name" value="Prot_kinase_dom"/>
</dbReference>
<dbReference type="PROSITE" id="PS50011">
    <property type="entry name" value="PROTEIN_KINASE_DOM"/>
    <property type="match status" value="1"/>
</dbReference>
<dbReference type="InterPro" id="IPR011990">
    <property type="entry name" value="TPR-like_helical_dom_sf"/>
</dbReference>
<dbReference type="EC" id="2.7.11.1" evidence="1"/>
<accession>A0A2W1J7J7</accession>
<dbReference type="SMART" id="SM00028">
    <property type="entry name" value="TPR"/>
    <property type="match status" value="4"/>
</dbReference>
<evidence type="ECO:0000256" key="4">
    <source>
        <dbReference type="ARBA" id="ARBA00022741"/>
    </source>
</evidence>
<dbReference type="Gene3D" id="1.10.510.10">
    <property type="entry name" value="Transferase(Phosphotransferase) domain 1"/>
    <property type="match status" value="1"/>
</dbReference>
<gene>
    <name evidence="11" type="primary">spkB_21</name>
    <name evidence="11" type="ORF">C1752_12236</name>
</gene>
<organism evidence="11 12">
    <name type="scientific">Acaryochloris thomasi RCC1774</name>
    <dbReference type="NCBI Taxonomy" id="1764569"/>
    <lineage>
        <taxon>Bacteria</taxon>
        <taxon>Bacillati</taxon>
        <taxon>Cyanobacteriota</taxon>
        <taxon>Cyanophyceae</taxon>
        <taxon>Acaryochloridales</taxon>
        <taxon>Acaryochloridaceae</taxon>
        <taxon>Acaryochloris</taxon>
        <taxon>Acaryochloris thomasi</taxon>
    </lineage>
</organism>
<evidence type="ECO:0000256" key="5">
    <source>
        <dbReference type="ARBA" id="ARBA00022777"/>
    </source>
</evidence>
<dbReference type="InterPro" id="IPR008271">
    <property type="entry name" value="Ser/Thr_kinase_AS"/>
</dbReference>
<keyword evidence="5 11" id="KW-0418">Kinase</keyword>
<proteinExistence type="predicted"/>
<dbReference type="GO" id="GO:0106310">
    <property type="term" value="F:protein serine kinase activity"/>
    <property type="evidence" value="ECO:0007669"/>
    <property type="project" value="RHEA"/>
</dbReference>
<feature type="repeat" description="TPR" evidence="9">
    <location>
        <begin position="352"/>
        <end position="385"/>
    </location>
</feature>
<sequence length="603" mass="69155">MTYCINPKCLARTNSDTLDTCESCGTSLILNERFRLIAPLETGQPREHSQVFLSDDLSKPDCKKVLKAVWEISRFGTFKNIELLQRESRVLPILAHPGIPKAEFDNYFEVVTPQGDTLHCMVMEYVEGQTLLDWLREHQPISDEVALNWLQQLAQILHILHSIGVIHRDLKPDNILLKATGELVLIDYGAIREITNTYLSKLSIDLSEMGTDSTDFEITRIYTHGYAPPEQIKGRAIASSDFFALGRTIVHMVTGIHPMYLPEEDETAKLIWRDKAPQISQTLADYIDKLLERNPRKRPTNTEDLIHDLTQSVPKARERHRYFGSKWARLLIVILAIVSAGTGVRIGQLKWSEALVKEGERYLKEFRYESAQNKFDLAIKINPDNHLAYNFIATTCFQSQDFACARENYQKSFEKGPPESRWLNYANIGRVYDEGSKFSEARQYYELSIKESKGKEAYPINNLARLDLLEGKAPDARKRLMPLMEQQIDPLEMSSVFKNMGWAELQLKNFEAAQIYLENSISIQSELLERYRKRVVSPADAHCLLLKVQKKLNNFDKETYRACLLFDSDTPEGVEWKLEYIDQLNAKIDSDILPSAKIAILAT</sequence>
<dbReference type="SMART" id="SM00220">
    <property type="entry name" value="S_TKc"/>
    <property type="match status" value="1"/>
</dbReference>
<dbReference type="Pfam" id="PF13181">
    <property type="entry name" value="TPR_8"/>
    <property type="match status" value="1"/>
</dbReference>
<dbReference type="PROSITE" id="PS00108">
    <property type="entry name" value="PROTEIN_KINASE_ST"/>
    <property type="match status" value="1"/>
</dbReference>
<dbReference type="GO" id="GO:0005524">
    <property type="term" value="F:ATP binding"/>
    <property type="evidence" value="ECO:0007669"/>
    <property type="project" value="UniProtKB-KW"/>
</dbReference>
<dbReference type="SUPFAM" id="SSF48452">
    <property type="entry name" value="TPR-like"/>
    <property type="match status" value="1"/>
</dbReference>
<dbReference type="CDD" id="cd14014">
    <property type="entry name" value="STKc_PknB_like"/>
    <property type="match status" value="1"/>
</dbReference>
<protein>
    <recommendedName>
        <fullName evidence="1">non-specific serine/threonine protein kinase</fullName>
        <ecNumber evidence="1">2.7.11.1</ecNumber>
    </recommendedName>
</protein>
<evidence type="ECO:0000313" key="11">
    <source>
        <dbReference type="EMBL" id="PZD70453.1"/>
    </source>
</evidence>
<dbReference type="PANTHER" id="PTHR24363:SF0">
    <property type="entry name" value="SERINE_THREONINE KINASE LIKE DOMAIN CONTAINING 1"/>
    <property type="match status" value="1"/>
</dbReference>
<evidence type="ECO:0000259" key="10">
    <source>
        <dbReference type="PROSITE" id="PS50011"/>
    </source>
</evidence>
<dbReference type="InterPro" id="IPR011009">
    <property type="entry name" value="Kinase-like_dom_sf"/>
</dbReference>
<name>A0A2W1J7J7_9CYAN</name>
<dbReference type="Gene3D" id="1.25.40.10">
    <property type="entry name" value="Tetratricopeptide repeat domain"/>
    <property type="match status" value="2"/>
</dbReference>
<comment type="catalytic activity">
    <reaction evidence="7">
        <text>L-threonyl-[protein] + ATP = O-phospho-L-threonyl-[protein] + ADP + H(+)</text>
        <dbReference type="Rhea" id="RHEA:46608"/>
        <dbReference type="Rhea" id="RHEA-COMP:11060"/>
        <dbReference type="Rhea" id="RHEA-COMP:11605"/>
        <dbReference type="ChEBI" id="CHEBI:15378"/>
        <dbReference type="ChEBI" id="CHEBI:30013"/>
        <dbReference type="ChEBI" id="CHEBI:30616"/>
        <dbReference type="ChEBI" id="CHEBI:61977"/>
        <dbReference type="ChEBI" id="CHEBI:456216"/>
        <dbReference type="EC" id="2.7.11.1"/>
    </reaction>
</comment>
<evidence type="ECO:0000256" key="7">
    <source>
        <dbReference type="ARBA" id="ARBA00047899"/>
    </source>
</evidence>
<dbReference type="Proteomes" id="UP000248857">
    <property type="component" value="Unassembled WGS sequence"/>
</dbReference>
<dbReference type="Pfam" id="PF00069">
    <property type="entry name" value="Pkinase"/>
    <property type="match status" value="1"/>
</dbReference>
<evidence type="ECO:0000256" key="6">
    <source>
        <dbReference type="ARBA" id="ARBA00022840"/>
    </source>
</evidence>